<reference evidence="1" key="1">
    <citation type="submission" date="2018-02" db="EMBL/GenBank/DDBJ databases">
        <title>Rhizophora mucronata_Transcriptome.</title>
        <authorList>
            <person name="Meera S.P."/>
            <person name="Sreeshan A."/>
            <person name="Augustine A."/>
        </authorList>
    </citation>
    <scope>NUCLEOTIDE SEQUENCE</scope>
    <source>
        <tissue evidence="1">Leaf</tissue>
    </source>
</reference>
<evidence type="ECO:0000313" key="1">
    <source>
        <dbReference type="EMBL" id="MBX35609.1"/>
    </source>
</evidence>
<sequence>MARVIWIPRFENWEY</sequence>
<accession>A0A2P2MZI2</accession>
<name>A0A2P2MZI2_RHIMU</name>
<dbReference type="EMBL" id="GGEC01055125">
    <property type="protein sequence ID" value="MBX35609.1"/>
    <property type="molecule type" value="Transcribed_RNA"/>
</dbReference>
<organism evidence="1">
    <name type="scientific">Rhizophora mucronata</name>
    <name type="common">Asiatic mangrove</name>
    <dbReference type="NCBI Taxonomy" id="61149"/>
    <lineage>
        <taxon>Eukaryota</taxon>
        <taxon>Viridiplantae</taxon>
        <taxon>Streptophyta</taxon>
        <taxon>Embryophyta</taxon>
        <taxon>Tracheophyta</taxon>
        <taxon>Spermatophyta</taxon>
        <taxon>Magnoliopsida</taxon>
        <taxon>eudicotyledons</taxon>
        <taxon>Gunneridae</taxon>
        <taxon>Pentapetalae</taxon>
        <taxon>rosids</taxon>
        <taxon>fabids</taxon>
        <taxon>Malpighiales</taxon>
        <taxon>Rhizophoraceae</taxon>
        <taxon>Rhizophora</taxon>
    </lineage>
</organism>
<protein>
    <submittedName>
        <fullName evidence="1">Uncharacterized protein</fullName>
    </submittedName>
</protein>
<proteinExistence type="predicted"/>